<proteinExistence type="predicted"/>
<accession>A0A7R8W5H0</accession>
<reference evidence="1" key="1">
    <citation type="submission" date="2020-11" db="EMBL/GenBank/DDBJ databases">
        <authorList>
            <person name="Tran Van P."/>
        </authorList>
    </citation>
    <scope>NUCLEOTIDE SEQUENCE</scope>
</reference>
<sequence length="171" mass="17138">MMKIVALTAIVSCLSAAEASGGYGGGHGAQVHHTGGHGGGGYGHGGGYGPDGSHYNWYFSPGGYKGKASVKMQKQPYGKFTYSVQEHGQGGGGYGKGGGYGGGGYGKGGGYGGGGYGKGGGGGYGKGLRGGGHGGHDTIPSKTFHIAHVQEERLVVLQVGQSFYLILEIRH</sequence>
<name>A0A7R8W5H0_9CRUS</name>
<gene>
    <name evidence="1" type="ORF">CTOB1V02_LOCUS3219</name>
</gene>
<dbReference type="AlphaFoldDB" id="A0A7R8W5H0"/>
<evidence type="ECO:0000313" key="1">
    <source>
        <dbReference type="EMBL" id="CAD7225274.1"/>
    </source>
</evidence>
<protein>
    <submittedName>
        <fullName evidence="1">Uncharacterized protein</fullName>
    </submittedName>
</protein>
<dbReference type="EMBL" id="OB660542">
    <property type="protein sequence ID" value="CAD7225274.1"/>
    <property type="molecule type" value="Genomic_DNA"/>
</dbReference>
<organism evidence="1">
    <name type="scientific">Cyprideis torosa</name>
    <dbReference type="NCBI Taxonomy" id="163714"/>
    <lineage>
        <taxon>Eukaryota</taxon>
        <taxon>Metazoa</taxon>
        <taxon>Ecdysozoa</taxon>
        <taxon>Arthropoda</taxon>
        <taxon>Crustacea</taxon>
        <taxon>Oligostraca</taxon>
        <taxon>Ostracoda</taxon>
        <taxon>Podocopa</taxon>
        <taxon>Podocopida</taxon>
        <taxon>Cytherocopina</taxon>
        <taxon>Cytheroidea</taxon>
        <taxon>Cytherideidae</taxon>
        <taxon>Cyprideis</taxon>
    </lineage>
</organism>